<gene>
    <name evidence="2" type="ORF">AMELA_G00213500</name>
</gene>
<dbReference type="PROSITE" id="PS50052">
    <property type="entry name" value="GUANYLATE_KINASE_2"/>
    <property type="match status" value="1"/>
</dbReference>
<accession>A0A7J6A2D7</accession>
<keyword evidence="3" id="KW-1185">Reference proteome</keyword>
<dbReference type="Gene3D" id="3.40.50.300">
    <property type="entry name" value="P-loop containing nucleotide triphosphate hydrolases"/>
    <property type="match status" value="1"/>
</dbReference>
<comment type="caution">
    <text evidence="2">The sequence shown here is derived from an EMBL/GenBank/DDBJ whole genome shotgun (WGS) entry which is preliminary data.</text>
</comment>
<dbReference type="InterPro" id="IPR020590">
    <property type="entry name" value="Guanylate_kinase_CS"/>
</dbReference>
<evidence type="ECO:0000313" key="3">
    <source>
        <dbReference type="Proteomes" id="UP000593565"/>
    </source>
</evidence>
<dbReference type="Pfam" id="PF00625">
    <property type="entry name" value="Guanylate_kin"/>
    <property type="match status" value="1"/>
</dbReference>
<protein>
    <recommendedName>
        <fullName evidence="1">Guanylate kinase-like domain-containing protein</fullName>
    </recommendedName>
</protein>
<dbReference type="AlphaFoldDB" id="A0A7J6A2D7"/>
<evidence type="ECO:0000259" key="1">
    <source>
        <dbReference type="PROSITE" id="PS50052"/>
    </source>
</evidence>
<dbReference type="InterPro" id="IPR050716">
    <property type="entry name" value="MAGUK"/>
</dbReference>
<dbReference type="InterPro" id="IPR008144">
    <property type="entry name" value="Guanylate_kin-like_dom"/>
</dbReference>
<feature type="domain" description="Guanylate kinase-like" evidence="1">
    <location>
        <begin position="67"/>
        <end position="153"/>
    </location>
</feature>
<dbReference type="InterPro" id="IPR027417">
    <property type="entry name" value="P-loop_NTPase"/>
</dbReference>
<dbReference type="Proteomes" id="UP000593565">
    <property type="component" value="Unassembled WGS sequence"/>
</dbReference>
<dbReference type="EMBL" id="JAAGNN010000019">
    <property type="protein sequence ID" value="KAF4076361.1"/>
    <property type="molecule type" value="Genomic_DNA"/>
</dbReference>
<dbReference type="SUPFAM" id="SSF52540">
    <property type="entry name" value="P-loop containing nucleoside triphosphate hydrolases"/>
    <property type="match status" value="1"/>
</dbReference>
<name>A0A7J6A2D7_AMEME</name>
<evidence type="ECO:0000313" key="2">
    <source>
        <dbReference type="EMBL" id="KAF4076361.1"/>
    </source>
</evidence>
<organism evidence="2 3">
    <name type="scientific">Ameiurus melas</name>
    <name type="common">Black bullhead</name>
    <name type="synonym">Silurus melas</name>
    <dbReference type="NCBI Taxonomy" id="219545"/>
    <lineage>
        <taxon>Eukaryota</taxon>
        <taxon>Metazoa</taxon>
        <taxon>Chordata</taxon>
        <taxon>Craniata</taxon>
        <taxon>Vertebrata</taxon>
        <taxon>Euteleostomi</taxon>
        <taxon>Actinopterygii</taxon>
        <taxon>Neopterygii</taxon>
        <taxon>Teleostei</taxon>
        <taxon>Ostariophysi</taxon>
        <taxon>Siluriformes</taxon>
        <taxon>Ictaluridae</taxon>
        <taxon>Ameiurus</taxon>
    </lineage>
</organism>
<proteinExistence type="predicted"/>
<dbReference type="InterPro" id="IPR008145">
    <property type="entry name" value="GK/Ca_channel_bsu"/>
</dbReference>
<dbReference type="PANTHER" id="PTHR23122">
    <property type="entry name" value="MEMBRANE-ASSOCIATED GUANYLATE KINASE MAGUK"/>
    <property type="match status" value="1"/>
</dbReference>
<dbReference type="PROSITE" id="PS00856">
    <property type="entry name" value="GUANYLATE_KINASE_1"/>
    <property type="match status" value="1"/>
</dbReference>
<sequence>MAIHGINIAGLRRSFRLSKKDRRSRETRAKWKKCEAGGENHISSYQEVVPYVREPGEPYRLVLLVDTTRERRKRERDGVDYHFVSRRAFEKDILNHEFLEYGGHGGNYYGTSLDSVRKVLAESKVCLLDVEPHVSGRTSALNGSMEEKPCIIP</sequence>
<reference evidence="2 3" key="1">
    <citation type="submission" date="2020-02" db="EMBL/GenBank/DDBJ databases">
        <title>A chromosome-scale genome assembly of the black bullhead catfish (Ameiurus melas).</title>
        <authorList>
            <person name="Wen M."/>
            <person name="Zham M."/>
            <person name="Cabau C."/>
            <person name="Klopp C."/>
            <person name="Donnadieu C."/>
            <person name="Roques C."/>
            <person name="Bouchez O."/>
            <person name="Lampietro C."/>
            <person name="Jouanno E."/>
            <person name="Herpin A."/>
            <person name="Louis A."/>
            <person name="Berthelot C."/>
            <person name="Parey E."/>
            <person name="Roest-Crollius H."/>
            <person name="Braasch I."/>
            <person name="Postlethwait J."/>
            <person name="Robinson-Rechavi M."/>
            <person name="Echchiki A."/>
            <person name="Begum T."/>
            <person name="Montfort J."/>
            <person name="Schartl M."/>
            <person name="Bobe J."/>
            <person name="Guiguen Y."/>
        </authorList>
    </citation>
    <scope>NUCLEOTIDE SEQUENCE [LARGE SCALE GENOMIC DNA]</scope>
    <source>
        <strain evidence="2">M_S1</strain>
        <tissue evidence="2">Blood</tissue>
    </source>
</reference>